<gene>
    <name evidence="1" type="ORF">Poly30_04710</name>
</gene>
<dbReference type="EMBL" id="CP036434">
    <property type="protein sequence ID" value="QDV04976.1"/>
    <property type="molecule type" value="Genomic_DNA"/>
</dbReference>
<name>A0A518ELK2_9BACT</name>
<dbReference type="RefSeq" id="WP_145194405.1">
    <property type="nucleotide sequence ID" value="NZ_CP036434.1"/>
</dbReference>
<dbReference type="Proteomes" id="UP000320390">
    <property type="component" value="Chromosome"/>
</dbReference>
<dbReference type="OrthoDB" id="9761789at2"/>
<evidence type="ECO:0008006" key="3">
    <source>
        <dbReference type="Google" id="ProtNLM"/>
    </source>
</evidence>
<sequence>MLLSLILCAQVAGVSSLEVLPSDRVHPGSTDWLTQPAPWKAGVFRNGGSTQIYLDNGLLRRTFLLGPGDEPGLATIALDDLGFCGKSWLRDIAPEAVIEIDGERLEVGGAKAPAGGAFLDPAWVRAVEAGERALEGEGARAFRLVGVRTGPIGDAGITWVPNAVRHCAPDAVWPPEGIEFTLNFEPTDPSAGGAFVSVHHALFDGLPAYAKWITVENRGVEPFVIDSITTETLRVVEHSSWVETRGVAQPVPSLHVETDFAFGGMTYHNANSHVVRWKVDPTFQSQVNYERKTPCLLEVSPAIGPAATVAPGEAFTSYRTYVLSTHEEEGRERNGMARRRLMRTVAPWVTENPLMMHVRWSDWDTVKNAIDQCAEVGFEMVILTFGSGFNIENQSPEYLAEMKRYADYAASKGIEIGGYSLLSSRRIEPAGDNCIHPETGEPGAEIHGSCPSLTSAWGQAYFDTLESFYAATGFMLLEHDGSYPGTPDAAERLPLQTGLKNSVWAQWKVIDEFYRWCRGCGIYLNVPDHYYHAGANKCGMGYREVNWSLPRAAQVLHTRQNIFDGTWTKTPSMGWMFVPLTEYQGGGAAATIEPLAEHLDHYRQMLISNLAMGVQACYRGPRLYDTEATRDVVKDAVSWFKKHRRLLESDLVHGRRADGRDLDWMLHADPFAPEGEPRGMLVIFNPLDEPIERALKIPLDLTGIRQTTKTSGPALLHPGNQELEGLHVTLSVQVPARAMSWAYLH</sequence>
<keyword evidence="2" id="KW-1185">Reference proteome</keyword>
<accession>A0A518ELK2</accession>
<evidence type="ECO:0000313" key="1">
    <source>
        <dbReference type="EMBL" id="QDV04976.1"/>
    </source>
</evidence>
<proteinExistence type="predicted"/>
<organism evidence="1 2">
    <name type="scientific">Saltatorellus ferox</name>
    <dbReference type="NCBI Taxonomy" id="2528018"/>
    <lineage>
        <taxon>Bacteria</taxon>
        <taxon>Pseudomonadati</taxon>
        <taxon>Planctomycetota</taxon>
        <taxon>Planctomycetia</taxon>
        <taxon>Planctomycetia incertae sedis</taxon>
        <taxon>Saltatorellus</taxon>
    </lineage>
</organism>
<protein>
    <recommendedName>
        <fullName evidence="3">Alpha-galactosidase</fullName>
    </recommendedName>
</protein>
<reference evidence="1 2" key="1">
    <citation type="submission" date="2019-02" db="EMBL/GenBank/DDBJ databases">
        <title>Deep-cultivation of Planctomycetes and their phenomic and genomic characterization uncovers novel biology.</title>
        <authorList>
            <person name="Wiegand S."/>
            <person name="Jogler M."/>
            <person name="Boedeker C."/>
            <person name="Pinto D."/>
            <person name="Vollmers J."/>
            <person name="Rivas-Marin E."/>
            <person name="Kohn T."/>
            <person name="Peeters S.H."/>
            <person name="Heuer A."/>
            <person name="Rast P."/>
            <person name="Oberbeckmann S."/>
            <person name="Bunk B."/>
            <person name="Jeske O."/>
            <person name="Meyerdierks A."/>
            <person name="Storesund J.E."/>
            <person name="Kallscheuer N."/>
            <person name="Luecker S."/>
            <person name="Lage O.M."/>
            <person name="Pohl T."/>
            <person name="Merkel B.J."/>
            <person name="Hornburger P."/>
            <person name="Mueller R.-W."/>
            <person name="Bruemmer F."/>
            <person name="Labrenz M."/>
            <person name="Spormann A.M."/>
            <person name="Op den Camp H."/>
            <person name="Overmann J."/>
            <person name="Amann R."/>
            <person name="Jetten M.S.M."/>
            <person name="Mascher T."/>
            <person name="Medema M.H."/>
            <person name="Devos D.P."/>
            <person name="Kaster A.-K."/>
            <person name="Ovreas L."/>
            <person name="Rohde M."/>
            <person name="Galperin M.Y."/>
            <person name="Jogler C."/>
        </authorList>
    </citation>
    <scope>NUCLEOTIDE SEQUENCE [LARGE SCALE GENOMIC DNA]</scope>
    <source>
        <strain evidence="1 2">Poly30</strain>
    </source>
</reference>
<dbReference type="AlphaFoldDB" id="A0A518ELK2"/>
<evidence type="ECO:0000313" key="2">
    <source>
        <dbReference type="Proteomes" id="UP000320390"/>
    </source>
</evidence>